<protein>
    <submittedName>
        <fullName evidence="10">Cytochrome P450</fullName>
    </submittedName>
</protein>
<dbReference type="PANTHER" id="PTHR46696">
    <property type="entry name" value="P450, PUTATIVE (EUROFUNG)-RELATED"/>
    <property type="match status" value="1"/>
</dbReference>
<dbReference type="RefSeq" id="WP_006435710.1">
    <property type="nucleotide sequence ID" value="NZ_CP091855.1"/>
</dbReference>
<gene>
    <name evidence="9" type="ORF">R3P94_18045</name>
    <name evidence="10" type="ORF">R3Q15_09900</name>
</gene>
<keyword evidence="4 7" id="KW-0560">Oxidoreductase</keyword>
<evidence type="ECO:0000313" key="9">
    <source>
        <dbReference type="EMBL" id="MDV6309178.1"/>
    </source>
</evidence>
<evidence type="ECO:0000313" key="12">
    <source>
        <dbReference type="Proteomes" id="UP001185922"/>
    </source>
</evidence>
<dbReference type="Pfam" id="PF00067">
    <property type="entry name" value="p450"/>
    <property type="match status" value="1"/>
</dbReference>
<evidence type="ECO:0000256" key="5">
    <source>
        <dbReference type="ARBA" id="ARBA00023004"/>
    </source>
</evidence>
<evidence type="ECO:0000256" key="3">
    <source>
        <dbReference type="ARBA" id="ARBA00022723"/>
    </source>
</evidence>
<dbReference type="InterPro" id="IPR036396">
    <property type="entry name" value="Cyt_P450_sf"/>
</dbReference>
<dbReference type="PROSITE" id="PS00086">
    <property type="entry name" value="CYTOCHROME_P450"/>
    <property type="match status" value="1"/>
</dbReference>
<dbReference type="InterPro" id="IPR001128">
    <property type="entry name" value="Cyt_P450"/>
</dbReference>
<evidence type="ECO:0000256" key="7">
    <source>
        <dbReference type="RuleBase" id="RU000461"/>
    </source>
</evidence>
<evidence type="ECO:0000256" key="2">
    <source>
        <dbReference type="ARBA" id="ARBA00022617"/>
    </source>
</evidence>
<dbReference type="AlphaFoldDB" id="A0AAE4R8B3"/>
<dbReference type="GO" id="GO:0004497">
    <property type="term" value="F:monooxygenase activity"/>
    <property type="evidence" value="ECO:0007669"/>
    <property type="project" value="UniProtKB-KW"/>
</dbReference>
<dbReference type="SUPFAM" id="SSF48264">
    <property type="entry name" value="Cytochrome P450"/>
    <property type="match status" value="1"/>
</dbReference>
<name>A0AAE4R8B3_9ACTN</name>
<keyword evidence="2 7" id="KW-0349">Heme</keyword>
<evidence type="ECO:0000256" key="6">
    <source>
        <dbReference type="ARBA" id="ARBA00023033"/>
    </source>
</evidence>
<accession>A0AAE4R8B3</accession>
<evidence type="ECO:0000313" key="11">
    <source>
        <dbReference type="Proteomes" id="UP001185779"/>
    </source>
</evidence>
<dbReference type="Proteomes" id="UP001185779">
    <property type="component" value="Unassembled WGS sequence"/>
</dbReference>
<dbReference type="GeneID" id="77171222"/>
<dbReference type="PRINTS" id="PR00359">
    <property type="entry name" value="BP450"/>
</dbReference>
<evidence type="ECO:0000256" key="1">
    <source>
        <dbReference type="ARBA" id="ARBA00010617"/>
    </source>
</evidence>
<evidence type="ECO:0000256" key="4">
    <source>
        <dbReference type="ARBA" id="ARBA00023002"/>
    </source>
</evidence>
<dbReference type="Proteomes" id="UP001185922">
    <property type="component" value="Unassembled WGS sequence"/>
</dbReference>
<keyword evidence="6 7" id="KW-0503">Monooxygenase</keyword>
<evidence type="ECO:0000256" key="8">
    <source>
        <dbReference type="SAM" id="MobiDB-lite"/>
    </source>
</evidence>
<dbReference type="EMBL" id="JAWLKH010000008">
    <property type="protein sequence ID" value="MDV6312190.1"/>
    <property type="molecule type" value="Genomic_DNA"/>
</dbReference>
<dbReference type="EMBL" id="JAWLKI010000023">
    <property type="protein sequence ID" value="MDV6309178.1"/>
    <property type="molecule type" value="Genomic_DNA"/>
</dbReference>
<sequence>MRANPKLITKAVGEFARVFAPTQATARTATRDVEIGGRTICAGERVLQMWASGSRDEDVFADADSVDIDRPGKTQLTSFGSGNHRCLGEGLARIEIRAILSTWLERIDTFKVDGTPERGTWPTQGWHSMPMSFTARS</sequence>
<keyword evidence="5 7" id="KW-0408">Iron</keyword>
<comment type="similarity">
    <text evidence="1 7">Belongs to the cytochrome P450 family.</text>
</comment>
<reference evidence="10 11" key="1">
    <citation type="submission" date="2023-10" db="EMBL/GenBank/DDBJ databases">
        <title>Development of a sustainable strategy for remediation of hydrocarbon-contaminated territories based on the waste exchange concept.</title>
        <authorList>
            <person name="Krivoruchko A."/>
        </authorList>
    </citation>
    <scope>NUCLEOTIDE SEQUENCE</scope>
    <source>
        <strain evidence="9 11">IEGM 1266</strain>
        <strain evidence="10">IEGM 1279</strain>
    </source>
</reference>
<organism evidence="10 12">
    <name type="scientific">Gordonia amicalis</name>
    <dbReference type="NCBI Taxonomy" id="89053"/>
    <lineage>
        <taxon>Bacteria</taxon>
        <taxon>Bacillati</taxon>
        <taxon>Actinomycetota</taxon>
        <taxon>Actinomycetes</taxon>
        <taxon>Mycobacteriales</taxon>
        <taxon>Gordoniaceae</taxon>
        <taxon>Gordonia</taxon>
    </lineage>
</organism>
<keyword evidence="3 7" id="KW-0479">Metal-binding</keyword>
<dbReference type="PANTHER" id="PTHR46696:SF6">
    <property type="entry name" value="P450, PUTATIVE (EUROFUNG)-RELATED"/>
    <property type="match status" value="1"/>
</dbReference>
<dbReference type="GO" id="GO:0005506">
    <property type="term" value="F:iron ion binding"/>
    <property type="evidence" value="ECO:0007669"/>
    <property type="project" value="InterPro"/>
</dbReference>
<comment type="caution">
    <text evidence="10">The sequence shown here is derived from an EMBL/GenBank/DDBJ whole genome shotgun (WGS) entry which is preliminary data.</text>
</comment>
<dbReference type="Gene3D" id="1.10.630.10">
    <property type="entry name" value="Cytochrome P450"/>
    <property type="match status" value="1"/>
</dbReference>
<dbReference type="GO" id="GO:0020037">
    <property type="term" value="F:heme binding"/>
    <property type="evidence" value="ECO:0007669"/>
    <property type="project" value="InterPro"/>
</dbReference>
<proteinExistence type="inferred from homology"/>
<dbReference type="GO" id="GO:0016705">
    <property type="term" value="F:oxidoreductase activity, acting on paired donors, with incorporation or reduction of molecular oxygen"/>
    <property type="evidence" value="ECO:0007669"/>
    <property type="project" value="InterPro"/>
</dbReference>
<dbReference type="InterPro" id="IPR002397">
    <property type="entry name" value="Cyt_P450_B"/>
</dbReference>
<keyword evidence="11" id="KW-1185">Reference proteome</keyword>
<dbReference type="InterPro" id="IPR017972">
    <property type="entry name" value="Cyt_P450_CS"/>
</dbReference>
<feature type="region of interest" description="Disordered" evidence="8">
    <location>
        <begin position="115"/>
        <end position="137"/>
    </location>
</feature>
<evidence type="ECO:0000313" key="10">
    <source>
        <dbReference type="EMBL" id="MDV6312190.1"/>
    </source>
</evidence>